<proteinExistence type="predicted"/>
<gene>
    <name evidence="1" type="ORF">Lnau_2092</name>
</gene>
<dbReference type="PATRIC" id="fig|45070.6.peg.2206"/>
<dbReference type="Proteomes" id="UP000054725">
    <property type="component" value="Unassembled WGS sequence"/>
</dbReference>
<dbReference type="RefSeq" id="WP_058505106.1">
    <property type="nucleotide sequence ID" value="NZ_CAAAIF010000012.1"/>
</dbReference>
<sequence>MSKISVGQALLILIDHKLKLISKSKQQEESELIEKLNLELAELKKLYLVGAKDEESRLVIANYLEDPILLKYEVSADPEVVNNDSSRRYFETHLAYETLVVKLGLLSVNELKNYLQSVKKLAPRKYRDLYDYVLNTKTANFNDKFDKEYGDYFKKIRNGEIYAELPKSARRKLIAIVSASFVALVIGDTNSELLPLNIYEEGFYLEENRGKKSKPGQQTTHTRALGILKGHMPIAKDDVALMQKTQNFAKPSDQSHYVLGTAWTDDSFSRLVHPFSNSISGTMLLQLRALLKIKDQRISQLSQISKKEKGSNPGLDKYFPFSKEKMETFLTVFIAALLFNSGGHSLHEFVAPIGLDKIKNAFSDIDGFDTFNLQELFLTNNPVAFDKALKKAISYNNQILKIVSVNQEIKLQKKEFDKENLQASIAHSNLPTEVQENFIKLIKDIDNAQSCFNLAIQLQNLIVTNQTRISGEYFSYYREGSTRHKILENNLNEIIEQLSLGNLSAAVDRIETTKKELGEFKSLLFHSPVIPELDSLIAIQESINKVIDTNKQMKLGAEPNSDSKVKIS</sequence>
<dbReference type="STRING" id="45070.Lnau_2092"/>
<protein>
    <submittedName>
        <fullName evidence="1">Uncharacterized protein</fullName>
    </submittedName>
</protein>
<evidence type="ECO:0000313" key="1">
    <source>
        <dbReference type="EMBL" id="KTD33800.1"/>
    </source>
</evidence>
<reference evidence="1 2" key="1">
    <citation type="submission" date="2015-11" db="EMBL/GenBank/DDBJ databases">
        <title>Genomic analysis of 38 Legionella species identifies large and diverse effector repertoires.</title>
        <authorList>
            <person name="Burstein D."/>
            <person name="Amaro F."/>
            <person name="Zusman T."/>
            <person name="Lifshitz Z."/>
            <person name="Cohen O."/>
            <person name="Gilbert J.A."/>
            <person name="Pupko T."/>
            <person name="Shuman H.A."/>
            <person name="Segal G."/>
        </authorList>
    </citation>
    <scope>NUCLEOTIDE SEQUENCE [LARGE SCALE GENOMIC DNA]</scope>
    <source>
        <strain evidence="1 2">ATCC 49506</strain>
    </source>
</reference>
<organism evidence="1 2">
    <name type="scientific">Legionella nautarum</name>
    <dbReference type="NCBI Taxonomy" id="45070"/>
    <lineage>
        <taxon>Bacteria</taxon>
        <taxon>Pseudomonadati</taxon>
        <taxon>Pseudomonadota</taxon>
        <taxon>Gammaproteobacteria</taxon>
        <taxon>Legionellales</taxon>
        <taxon>Legionellaceae</taxon>
        <taxon>Legionella</taxon>
    </lineage>
</organism>
<comment type="caution">
    <text evidence="1">The sequence shown here is derived from an EMBL/GenBank/DDBJ whole genome shotgun (WGS) entry which is preliminary data.</text>
</comment>
<accession>A0A0W0WNC0</accession>
<name>A0A0W0WNC0_9GAMM</name>
<dbReference type="EMBL" id="LNYO01000021">
    <property type="protein sequence ID" value="KTD33800.1"/>
    <property type="molecule type" value="Genomic_DNA"/>
</dbReference>
<evidence type="ECO:0000313" key="2">
    <source>
        <dbReference type="Proteomes" id="UP000054725"/>
    </source>
</evidence>
<keyword evidence="2" id="KW-1185">Reference proteome</keyword>
<dbReference type="AlphaFoldDB" id="A0A0W0WNC0"/>
<dbReference type="OrthoDB" id="5652986at2"/>